<dbReference type="Pfam" id="PF05703">
    <property type="entry name" value="Auxin_canalis"/>
    <property type="match status" value="1"/>
</dbReference>
<evidence type="ECO:0000256" key="1">
    <source>
        <dbReference type="SAM" id="MobiDB-lite"/>
    </source>
</evidence>
<dbReference type="Pfam" id="PF08458">
    <property type="entry name" value="PH_2"/>
    <property type="match status" value="1"/>
</dbReference>
<proteinExistence type="predicted"/>
<dbReference type="InterPro" id="IPR013666">
    <property type="entry name" value="PH_pln"/>
</dbReference>
<feature type="domain" description="PH" evidence="2">
    <location>
        <begin position="369"/>
        <end position="478"/>
    </location>
</feature>
<dbReference type="InterPro" id="IPR011993">
    <property type="entry name" value="PH-like_dom_sf"/>
</dbReference>
<dbReference type="PANTHER" id="PTHR31351">
    <property type="entry name" value="EXPRESSED PROTEIN"/>
    <property type="match status" value="1"/>
</dbReference>
<dbReference type="AlphaFoldDB" id="A0A7J6VLK5"/>
<evidence type="ECO:0000259" key="2">
    <source>
        <dbReference type="SMART" id="SM00233"/>
    </source>
</evidence>
<sequence length="482" mass="53055">MRRKLKKKGFSRVLEAKRCVLAPVLGLALFFCLGMSNGEALMNDDDESDPSKVLVRFALELENFMVHLAMESYVCRPKCSSGRLEDIEEDRPASLAPLGLGCVPPETPTESMEFLARSWSLSALEISKALAETHIHSNVPENVPFCPPGTKVHDIQSTTACSIENIAMETQESSDMQQESSEKFQHLPSLESSAESPPMESDEAKLYKSVLRGKTMGRWLKDQKEKKKQEVRTHKAQLHAAMSVAGVAAAVAVIAAATATSSAAQYDEPSKISAAIASAAALVASQCVEIADEMGADHDHILAIVTSAVNVRTAGDIMTLTAGAATALRGAATLKARLQRGCRTAVFAPTEEREEESKELDMSAELYFVLKGGELLKRTRKGSLHWKQVSFHMNSHWQVVAKMKSRHIVGTFTKKKKCLVLGVSCDIPLWPGRDSEKDVEQRGYFGIKTADRLIEFECKSKLEKQMWTDGIRQMLHRHANII</sequence>
<dbReference type="Gene3D" id="2.30.29.30">
    <property type="entry name" value="Pleckstrin-homology domain (PH domain)/Phosphotyrosine-binding domain (PTB)"/>
    <property type="match status" value="1"/>
</dbReference>
<feature type="region of interest" description="Disordered" evidence="1">
    <location>
        <begin position="171"/>
        <end position="202"/>
    </location>
</feature>
<dbReference type="PANTHER" id="PTHR31351:SF2">
    <property type="entry name" value="PHOSPHOINOSITIDE BINDING PROTEIN"/>
    <property type="match status" value="1"/>
</dbReference>
<dbReference type="InterPro" id="IPR008546">
    <property type="entry name" value="VAN3-bd-like_auxin_canal"/>
</dbReference>
<name>A0A7J6VLK5_THATH</name>
<dbReference type="Proteomes" id="UP000554482">
    <property type="component" value="Unassembled WGS sequence"/>
</dbReference>
<dbReference type="InterPro" id="IPR040269">
    <property type="entry name" value="VAB"/>
</dbReference>
<dbReference type="OrthoDB" id="1926216at2759"/>
<dbReference type="SMART" id="SM00233">
    <property type="entry name" value="PH"/>
    <property type="match status" value="1"/>
</dbReference>
<accession>A0A7J6VLK5</accession>
<organism evidence="3 4">
    <name type="scientific">Thalictrum thalictroides</name>
    <name type="common">Rue-anemone</name>
    <name type="synonym">Anemone thalictroides</name>
    <dbReference type="NCBI Taxonomy" id="46969"/>
    <lineage>
        <taxon>Eukaryota</taxon>
        <taxon>Viridiplantae</taxon>
        <taxon>Streptophyta</taxon>
        <taxon>Embryophyta</taxon>
        <taxon>Tracheophyta</taxon>
        <taxon>Spermatophyta</taxon>
        <taxon>Magnoliopsida</taxon>
        <taxon>Ranunculales</taxon>
        <taxon>Ranunculaceae</taxon>
        <taxon>Thalictroideae</taxon>
        <taxon>Thalictrum</taxon>
    </lineage>
</organism>
<protein>
    <submittedName>
        <fullName evidence="3">Van3-binding protein</fullName>
    </submittedName>
</protein>
<dbReference type="InterPro" id="IPR001849">
    <property type="entry name" value="PH_domain"/>
</dbReference>
<dbReference type="CDD" id="cd00821">
    <property type="entry name" value="PH"/>
    <property type="match status" value="1"/>
</dbReference>
<dbReference type="SUPFAM" id="SSF50729">
    <property type="entry name" value="PH domain-like"/>
    <property type="match status" value="1"/>
</dbReference>
<keyword evidence="4" id="KW-1185">Reference proteome</keyword>
<gene>
    <name evidence="3" type="ORF">FRX31_024796</name>
</gene>
<comment type="caution">
    <text evidence="3">The sequence shown here is derived from an EMBL/GenBank/DDBJ whole genome shotgun (WGS) entry which is preliminary data.</text>
</comment>
<evidence type="ECO:0000313" key="3">
    <source>
        <dbReference type="EMBL" id="KAF5185617.1"/>
    </source>
</evidence>
<feature type="compositionally biased region" description="Low complexity" evidence="1">
    <location>
        <begin position="188"/>
        <end position="199"/>
    </location>
</feature>
<dbReference type="EMBL" id="JABWDY010030441">
    <property type="protein sequence ID" value="KAF5185617.1"/>
    <property type="molecule type" value="Genomic_DNA"/>
</dbReference>
<reference evidence="3 4" key="1">
    <citation type="submission" date="2020-06" db="EMBL/GenBank/DDBJ databases">
        <title>Transcriptomic and genomic resources for Thalictrum thalictroides and T. hernandezii: Facilitating candidate gene discovery in an emerging model plant lineage.</title>
        <authorList>
            <person name="Arias T."/>
            <person name="Riano-Pachon D.M."/>
            <person name="Di Stilio V.S."/>
        </authorList>
    </citation>
    <scope>NUCLEOTIDE SEQUENCE [LARGE SCALE GENOMIC DNA]</scope>
    <source>
        <strain evidence="4">cv. WT478/WT964</strain>
        <tissue evidence="3">Leaves</tissue>
    </source>
</reference>
<evidence type="ECO:0000313" key="4">
    <source>
        <dbReference type="Proteomes" id="UP000554482"/>
    </source>
</evidence>